<accession>A0ABW5CX33</accession>
<comment type="caution">
    <text evidence="8">The sequence shown here is derived from an EMBL/GenBank/DDBJ whole genome shotgun (WGS) entry which is preliminary data.</text>
</comment>
<organism evidence="8 9">
    <name type="scientific">Pontibacter ruber</name>
    <dbReference type="NCBI Taxonomy" id="1343895"/>
    <lineage>
        <taxon>Bacteria</taxon>
        <taxon>Pseudomonadati</taxon>
        <taxon>Bacteroidota</taxon>
        <taxon>Cytophagia</taxon>
        <taxon>Cytophagales</taxon>
        <taxon>Hymenobacteraceae</taxon>
        <taxon>Pontibacter</taxon>
    </lineage>
</organism>
<name>A0ABW5CX33_9BACT</name>
<dbReference type="RefSeq" id="WP_250432223.1">
    <property type="nucleotide sequence ID" value="NZ_JALPRR010000006.1"/>
</dbReference>
<keyword evidence="4 6" id="KW-1133">Transmembrane helix</keyword>
<proteinExistence type="predicted"/>
<evidence type="ECO:0000256" key="1">
    <source>
        <dbReference type="ARBA" id="ARBA00004651"/>
    </source>
</evidence>
<feature type="transmembrane region" description="Helical" evidence="6">
    <location>
        <begin position="26"/>
        <end position="45"/>
    </location>
</feature>
<evidence type="ECO:0000256" key="5">
    <source>
        <dbReference type="ARBA" id="ARBA00023136"/>
    </source>
</evidence>
<dbReference type="InterPro" id="IPR010432">
    <property type="entry name" value="RDD"/>
</dbReference>
<evidence type="ECO:0000256" key="3">
    <source>
        <dbReference type="ARBA" id="ARBA00022692"/>
    </source>
</evidence>
<keyword evidence="9" id="KW-1185">Reference proteome</keyword>
<comment type="subcellular location">
    <subcellularLocation>
        <location evidence="1">Cell membrane</location>
        <topology evidence="1">Multi-pass membrane protein</topology>
    </subcellularLocation>
</comment>
<feature type="transmembrane region" description="Helical" evidence="6">
    <location>
        <begin position="130"/>
        <end position="148"/>
    </location>
</feature>
<evidence type="ECO:0000313" key="9">
    <source>
        <dbReference type="Proteomes" id="UP001597374"/>
    </source>
</evidence>
<keyword evidence="3 6" id="KW-0812">Transmembrane</keyword>
<evidence type="ECO:0000256" key="4">
    <source>
        <dbReference type="ARBA" id="ARBA00022989"/>
    </source>
</evidence>
<feature type="domain" description="RDD" evidence="7">
    <location>
        <begin position="19"/>
        <end position="161"/>
    </location>
</feature>
<keyword evidence="5 6" id="KW-0472">Membrane</keyword>
<dbReference type="PANTHER" id="PTHR36115">
    <property type="entry name" value="PROLINE-RICH ANTIGEN HOMOLOG-RELATED"/>
    <property type="match status" value="1"/>
</dbReference>
<evidence type="ECO:0000256" key="6">
    <source>
        <dbReference type="SAM" id="Phobius"/>
    </source>
</evidence>
<dbReference type="PANTHER" id="PTHR36115:SF9">
    <property type="entry name" value="LMO1584 PROTEIN"/>
    <property type="match status" value="1"/>
</dbReference>
<reference evidence="9" key="1">
    <citation type="journal article" date="2019" name="Int. J. Syst. Evol. Microbiol.">
        <title>The Global Catalogue of Microorganisms (GCM) 10K type strain sequencing project: providing services to taxonomists for standard genome sequencing and annotation.</title>
        <authorList>
            <consortium name="The Broad Institute Genomics Platform"/>
            <consortium name="The Broad Institute Genome Sequencing Center for Infectious Disease"/>
            <person name="Wu L."/>
            <person name="Ma J."/>
        </authorList>
    </citation>
    <scope>NUCLEOTIDE SEQUENCE [LARGE SCALE GENOMIC DNA]</scope>
    <source>
        <strain evidence="9">CGMCC 4.1782</strain>
    </source>
</reference>
<dbReference type="Proteomes" id="UP001597374">
    <property type="component" value="Unassembled WGS sequence"/>
</dbReference>
<feature type="transmembrane region" description="Helical" evidence="6">
    <location>
        <begin position="66"/>
        <end position="91"/>
    </location>
</feature>
<protein>
    <submittedName>
        <fullName evidence="8">RDD family protein</fullName>
    </submittedName>
</protein>
<dbReference type="Pfam" id="PF06271">
    <property type="entry name" value="RDD"/>
    <property type="match status" value="1"/>
</dbReference>
<gene>
    <name evidence="8" type="ORF">ACFSKP_12170</name>
</gene>
<evidence type="ECO:0000259" key="7">
    <source>
        <dbReference type="Pfam" id="PF06271"/>
    </source>
</evidence>
<evidence type="ECO:0000256" key="2">
    <source>
        <dbReference type="ARBA" id="ARBA00022475"/>
    </source>
</evidence>
<evidence type="ECO:0000313" key="8">
    <source>
        <dbReference type="EMBL" id="MFD2247016.1"/>
    </source>
</evidence>
<dbReference type="EMBL" id="JBHUIM010000002">
    <property type="protein sequence ID" value="MFD2247016.1"/>
    <property type="molecule type" value="Genomic_DNA"/>
</dbReference>
<dbReference type="InterPro" id="IPR051791">
    <property type="entry name" value="Pra-immunoreactive"/>
</dbReference>
<keyword evidence="2" id="KW-1003">Cell membrane</keyword>
<sequence length="171" mass="19521">MQTATTFPIEPVIKRSSLYGSLATRFVAFLVDTTLLVFWYSLIFYSTSGQGQHLQTWENVMVNNTINTAAITFILKTLFVNAYFPVLHWLYYTLLEASPKQATIGKFTIGLKVTDLRGKRISFAQANLRYFSKIASIIPFFLGFLLMLTTRRSQMLHDYLARTVVVTGQQI</sequence>